<evidence type="ECO:0000313" key="7">
    <source>
        <dbReference type="EMBL" id="NDJ93153.1"/>
    </source>
</evidence>
<dbReference type="Gene3D" id="3.40.50.10190">
    <property type="entry name" value="BRCT domain"/>
    <property type="match status" value="1"/>
</dbReference>
<dbReference type="GO" id="GO:0045944">
    <property type="term" value="P:positive regulation of transcription by RNA polymerase II"/>
    <property type="evidence" value="ECO:0007669"/>
    <property type="project" value="TreeGrafter"/>
</dbReference>
<organism evidence="7">
    <name type="scientific">Henneguya salminicola</name>
    <name type="common">Myxosporean</name>
    <dbReference type="NCBI Taxonomy" id="69463"/>
    <lineage>
        <taxon>Eukaryota</taxon>
        <taxon>Metazoa</taxon>
        <taxon>Cnidaria</taxon>
        <taxon>Myxozoa</taxon>
        <taxon>Myxosporea</taxon>
        <taxon>Bivalvulida</taxon>
        <taxon>Platysporina</taxon>
        <taxon>Myxobolidae</taxon>
        <taxon>Henneguya</taxon>
    </lineage>
</organism>
<dbReference type="SUPFAM" id="SSF52113">
    <property type="entry name" value="BRCT domain"/>
    <property type="match status" value="1"/>
</dbReference>
<dbReference type="PANTHER" id="PTHR13763">
    <property type="entry name" value="BREAST CANCER TYPE 1 SUSCEPTIBILITY PROTEIN BRCA1"/>
    <property type="match status" value="1"/>
</dbReference>
<keyword evidence="3" id="KW-0227">DNA damage</keyword>
<name>A0A6G3MGQ1_HENSL</name>
<dbReference type="SMART" id="SM00292">
    <property type="entry name" value="BRCT"/>
    <property type="match status" value="1"/>
</dbReference>
<dbReference type="EMBL" id="GHBP01002635">
    <property type="protein sequence ID" value="NDJ93153.1"/>
    <property type="molecule type" value="Transcribed_RNA"/>
</dbReference>
<dbReference type="GO" id="GO:0070531">
    <property type="term" value="C:BRCA1-A complex"/>
    <property type="evidence" value="ECO:0007669"/>
    <property type="project" value="TreeGrafter"/>
</dbReference>
<keyword evidence="2" id="KW-0677">Repeat</keyword>
<reference evidence="7" key="1">
    <citation type="submission" date="2018-11" db="EMBL/GenBank/DDBJ databases">
        <title>Henneguya salminicola genome and transcriptome.</title>
        <authorList>
            <person name="Yahalomi D."/>
            <person name="Atkinson S.D."/>
            <person name="Neuhof M."/>
            <person name="Chang E.S."/>
            <person name="Philippe H."/>
            <person name="Cartwright P."/>
            <person name="Bartholomew J.L."/>
            <person name="Huchon D."/>
        </authorList>
    </citation>
    <scope>NUCLEOTIDE SEQUENCE</scope>
    <source>
        <strain evidence="7">Hz1</strain>
        <tissue evidence="7">Whole</tissue>
    </source>
</reference>
<dbReference type="PANTHER" id="PTHR13763:SF0">
    <property type="entry name" value="BREAST CANCER TYPE 1 SUSCEPTIBILITY PROTEIN"/>
    <property type="match status" value="1"/>
</dbReference>
<accession>A0A6G3MGQ1</accession>
<evidence type="ECO:0000256" key="1">
    <source>
        <dbReference type="ARBA" id="ARBA00004123"/>
    </source>
</evidence>
<dbReference type="Pfam" id="PF00533">
    <property type="entry name" value="BRCT"/>
    <property type="match status" value="1"/>
</dbReference>
<dbReference type="GO" id="GO:0031436">
    <property type="term" value="C:BRCA1-BARD1 complex"/>
    <property type="evidence" value="ECO:0007669"/>
    <property type="project" value="TreeGrafter"/>
</dbReference>
<keyword evidence="5" id="KW-0539">Nucleus</keyword>
<evidence type="ECO:0000256" key="2">
    <source>
        <dbReference type="ARBA" id="ARBA00022737"/>
    </source>
</evidence>
<dbReference type="InterPro" id="IPR036420">
    <property type="entry name" value="BRCT_dom_sf"/>
</dbReference>
<dbReference type="GO" id="GO:0000724">
    <property type="term" value="P:double-strand break repair via homologous recombination"/>
    <property type="evidence" value="ECO:0007669"/>
    <property type="project" value="TreeGrafter"/>
</dbReference>
<dbReference type="PROSITE" id="PS50172">
    <property type="entry name" value="BRCT"/>
    <property type="match status" value="1"/>
</dbReference>
<evidence type="ECO:0000256" key="5">
    <source>
        <dbReference type="ARBA" id="ARBA00023242"/>
    </source>
</evidence>
<protein>
    <submittedName>
        <fullName evidence="7">Breast cancer type 1 susceptibility protein homolog (Trinotate prediction)</fullName>
    </submittedName>
</protein>
<keyword evidence="4" id="KW-0234">DNA repair</keyword>
<dbReference type="InterPro" id="IPR031099">
    <property type="entry name" value="BRCA1-associated"/>
</dbReference>
<evidence type="ECO:0000256" key="4">
    <source>
        <dbReference type="ARBA" id="ARBA00023204"/>
    </source>
</evidence>
<proteinExistence type="predicted"/>
<dbReference type="GO" id="GO:0004842">
    <property type="term" value="F:ubiquitin-protein transferase activity"/>
    <property type="evidence" value="ECO:0007669"/>
    <property type="project" value="TreeGrafter"/>
</dbReference>
<sequence>MSITDIHHGLLSGLEPSKLDDLTSKLKKNFVDEHEKVICETDPEEIAKDSPSNVQLTNSQYLKDQSLQNTTINKNNSKCNLLSGIMDPTKFMITFSRFPSVLQKKFSEFCDFFGISLCKEINEKCTHLIIHTNDRCEINQNSYTFKYIFALASKIFIVSHLWVIESLKQGVLLKEDTFEVKTDQLWGESLTPNIARTSKKYLFEDTCVFLLSSFDNFHLSRDQILSVLNAAKAVVKTTLNELETLASV</sequence>
<dbReference type="AlphaFoldDB" id="A0A6G3MGQ1"/>
<comment type="subcellular location">
    <subcellularLocation>
        <location evidence="1">Nucleus</location>
    </subcellularLocation>
</comment>
<feature type="domain" description="BRCT" evidence="6">
    <location>
        <begin position="113"/>
        <end position="180"/>
    </location>
</feature>
<dbReference type="InterPro" id="IPR001357">
    <property type="entry name" value="BRCT_dom"/>
</dbReference>
<evidence type="ECO:0000259" key="6">
    <source>
        <dbReference type="PROSITE" id="PS50172"/>
    </source>
</evidence>
<evidence type="ECO:0000256" key="3">
    <source>
        <dbReference type="ARBA" id="ARBA00022763"/>
    </source>
</evidence>